<dbReference type="Proteomes" id="UP000314294">
    <property type="component" value="Unassembled WGS sequence"/>
</dbReference>
<reference evidence="1 2" key="1">
    <citation type="submission" date="2019-03" db="EMBL/GenBank/DDBJ databases">
        <title>First draft genome of Liparis tanakae, snailfish: a comprehensive survey of snailfish specific genes.</title>
        <authorList>
            <person name="Kim W."/>
            <person name="Song I."/>
            <person name="Jeong J.-H."/>
            <person name="Kim D."/>
            <person name="Kim S."/>
            <person name="Ryu S."/>
            <person name="Song J.Y."/>
            <person name="Lee S.K."/>
        </authorList>
    </citation>
    <scope>NUCLEOTIDE SEQUENCE [LARGE SCALE GENOMIC DNA]</scope>
    <source>
        <tissue evidence="1">Muscle</tissue>
    </source>
</reference>
<evidence type="ECO:0000313" key="1">
    <source>
        <dbReference type="EMBL" id="TNN28667.1"/>
    </source>
</evidence>
<gene>
    <name evidence="1" type="primary">Pla2g6_2</name>
    <name evidence="1" type="ORF">EYF80_061187</name>
</gene>
<name>A0A4Z2EI96_9TELE</name>
<comment type="caution">
    <text evidence="1">The sequence shown here is derived from an EMBL/GenBank/DDBJ whole genome shotgun (WGS) entry which is preliminary data.</text>
</comment>
<keyword evidence="2" id="KW-1185">Reference proteome</keyword>
<proteinExistence type="predicted"/>
<accession>A0A4Z2EI96</accession>
<evidence type="ECO:0000313" key="2">
    <source>
        <dbReference type="Proteomes" id="UP000314294"/>
    </source>
</evidence>
<organism evidence="1 2">
    <name type="scientific">Liparis tanakae</name>
    <name type="common">Tanaka's snailfish</name>
    <dbReference type="NCBI Taxonomy" id="230148"/>
    <lineage>
        <taxon>Eukaryota</taxon>
        <taxon>Metazoa</taxon>
        <taxon>Chordata</taxon>
        <taxon>Craniata</taxon>
        <taxon>Vertebrata</taxon>
        <taxon>Euteleostomi</taxon>
        <taxon>Actinopterygii</taxon>
        <taxon>Neopterygii</taxon>
        <taxon>Teleostei</taxon>
        <taxon>Neoteleostei</taxon>
        <taxon>Acanthomorphata</taxon>
        <taxon>Eupercaria</taxon>
        <taxon>Perciformes</taxon>
        <taxon>Cottioidei</taxon>
        <taxon>Cottales</taxon>
        <taxon>Liparidae</taxon>
        <taxon>Liparis</taxon>
    </lineage>
</organism>
<dbReference type="EMBL" id="SRLO01006610">
    <property type="protein sequence ID" value="TNN28667.1"/>
    <property type="molecule type" value="Genomic_DNA"/>
</dbReference>
<dbReference type="AlphaFoldDB" id="A0A4Z2EI96"/>
<protein>
    <submittedName>
        <fullName evidence="1">85/ calcium-independent phospholipase A2</fullName>
    </submittedName>
</protein>
<sequence>MLDEVSDAVLVDMLWETQLYLYEKRAALQALALLLLD</sequence>